<protein>
    <submittedName>
        <fullName evidence="1">Uncharacterized protein</fullName>
    </submittedName>
</protein>
<evidence type="ECO:0000313" key="2">
    <source>
        <dbReference type="Proteomes" id="UP000193087"/>
    </source>
</evidence>
<gene>
    <name evidence="1" type="ORF">AWC22_20010</name>
</gene>
<keyword evidence="2" id="KW-1185">Reference proteome</keyword>
<accession>A0A1X2CRQ5</accession>
<sequence>MLVGRNRVGDVAADRNLLHRLVCTAEQFLTWLTMSNPEVPRVHAPQCGQRSPARNMLVLTIVQMSRLATAQPRARDRPPDLGDLAAYAIVLCTNLSQFGLHGTMFQSL</sequence>
<organism evidence="1 2">
    <name type="scientific">Mycobacterium riyadhense</name>
    <dbReference type="NCBI Taxonomy" id="486698"/>
    <lineage>
        <taxon>Bacteria</taxon>
        <taxon>Bacillati</taxon>
        <taxon>Actinomycetota</taxon>
        <taxon>Actinomycetes</taxon>
        <taxon>Mycobacteriales</taxon>
        <taxon>Mycobacteriaceae</taxon>
        <taxon>Mycobacterium</taxon>
    </lineage>
</organism>
<evidence type="ECO:0000313" key="1">
    <source>
        <dbReference type="EMBL" id="ORW78434.1"/>
    </source>
</evidence>
<name>A0A1X2CRQ5_9MYCO</name>
<proteinExistence type="predicted"/>
<dbReference type="Proteomes" id="UP000193087">
    <property type="component" value="Unassembled WGS sequence"/>
</dbReference>
<comment type="caution">
    <text evidence="1">The sequence shown here is derived from an EMBL/GenBank/DDBJ whole genome shotgun (WGS) entry which is preliminary data.</text>
</comment>
<dbReference type="AlphaFoldDB" id="A0A1X2CRQ5"/>
<reference evidence="1 2" key="1">
    <citation type="submission" date="2016-01" db="EMBL/GenBank/DDBJ databases">
        <title>The new phylogeny of the genus Mycobacterium.</title>
        <authorList>
            <person name="Tarcisio F."/>
            <person name="Conor M."/>
            <person name="Antonella G."/>
            <person name="Elisabetta G."/>
            <person name="Giulia F.S."/>
            <person name="Sara T."/>
            <person name="Anna F."/>
            <person name="Clotilde B."/>
            <person name="Roberto B."/>
            <person name="Veronica D.S."/>
            <person name="Fabio R."/>
            <person name="Monica P."/>
            <person name="Olivier J."/>
            <person name="Enrico T."/>
            <person name="Nicola S."/>
        </authorList>
    </citation>
    <scope>NUCLEOTIDE SEQUENCE [LARGE SCALE GENOMIC DNA]</scope>
    <source>
        <strain evidence="1 2">DSM 45176</strain>
    </source>
</reference>
<dbReference type="EMBL" id="LQPQ01000082">
    <property type="protein sequence ID" value="ORW78434.1"/>
    <property type="molecule type" value="Genomic_DNA"/>
</dbReference>